<dbReference type="AlphaFoldDB" id="A0A8H7TMI4"/>
<sequence>MQLAREDIVESNKLLLKKAKAFNTHPETFKDNKRGFTRDVVSPEFQAWVRLLRLLSRDLGTVGLKYSSQVVYLNQTGIYAHTKYLYLPSTRCEQAEELVRKCRPSKLKVIESNPESLEPDERDRLCTIYAQAYIQDRFSCHFEARAGICRVQEAEIPPQDTVWLRSDTSRPTLKPQENCLDVFHVKYIVALPHSRDSFWGGESFPATKKLIVEAAWHHPEEQFQPLWNFSRLPSLTLRASRASSKTHNLPALLRTPNCLESFSFYDVSYWMLLSTDLVLEIGTNLRSLSLIHAVPRGGLDPLSLDNLKLIKFGCPHLENLELDLPMFPFINFDGTPARDGFEAEQTLELLITFLQFKSLRTISEVTLGTYPKIYDNSTDLDYYDAERIIKALYANKRGVPLKKFVLHLRRAEKSPNWRKLAGTTSPAERGYSWLPQRRFQSSIAAAVAVETWVDLGVDRVGELPEGAPPAPVDSDDG</sequence>
<organism evidence="1 2">
    <name type="scientific">Cadophora malorum</name>
    <dbReference type="NCBI Taxonomy" id="108018"/>
    <lineage>
        <taxon>Eukaryota</taxon>
        <taxon>Fungi</taxon>
        <taxon>Dikarya</taxon>
        <taxon>Ascomycota</taxon>
        <taxon>Pezizomycotina</taxon>
        <taxon>Leotiomycetes</taxon>
        <taxon>Helotiales</taxon>
        <taxon>Ploettnerulaceae</taxon>
        <taxon>Cadophora</taxon>
    </lineage>
</organism>
<evidence type="ECO:0000313" key="2">
    <source>
        <dbReference type="Proteomes" id="UP000664132"/>
    </source>
</evidence>
<proteinExistence type="predicted"/>
<comment type="caution">
    <text evidence="1">The sequence shown here is derived from an EMBL/GenBank/DDBJ whole genome shotgun (WGS) entry which is preliminary data.</text>
</comment>
<accession>A0A8H7TMI4</accession>
<gene>
    <name evidence="1" type="ORF">IFR04_005347</name>
</gene>
<evidence type="ECO:0000313" key="1">
    <source>
        <dbReference type="EMBL" id="KAG4421508.1"/>
    </source>
</evidence>
<dbReference type="EMBL" id="JAFJYH010000064">
    <property type="protein sequence ID" value="KAG4421508.1"/>
    <property type="molecule type" value="Genomic_DNA"/>
</dbReference>
<dbReference type="Proteomes" id="UP000664132">
    <property type="component" value="Unassembled WGS sequence"/>
</dbReference>
<reference evidence="1" key="1">
    <citation type="submission" date="2021-02" db="EMBL/GenBank/DDBJ databases">
        <title>Genome sequence Cadophora malorum strain M34.</title>
        <authorList>
            <person name="Stefanovic E."/>
            <person name="Vu D."/>
            <person name="Scully C."/>
            <person name="Dijksterhuis J."/>
            <person name="Roader J."/>
            <person name="Houbraken J."/>
        </authorList>
    </citation>
    <scope>NUCLEOTIDE SEQUENCE</scope>
    <source>
        <strain evidence="1">M34</strain>
    </source>
</reference>
<protein>
    <submittedName>
        <fullName evidence="1">Uncharacterized protein</fullName>
    </submittedName>
</protein>
<name>A0A8H7TMI4_9HELO</name>
<dbReference type="OrthoDB" id="3565096at2759"/>
<keyword evidence="2" id="KW-1185">Reference proteome</keyword>